<protein>
    <submittedName>
        <fullName evidence="2">Signal transduction histidine kinase</fullName>
    </submittedName>
</protein>
<dbReference type="KEGG" id="pgm:PGRAT_11895"/>
<keyword evidence="2" id="KW-0418">Kinase</keyword>
<keyword evidence="1" id="KW-0812">Transmembrane</keyword>
<evidence type="ECO:0000256" key="1">
    <source>
        <dbReference type="SAM" id="Phobius"/>
    </source>
</evidence>
<feature type="transmembrane region" description="Helical" evidence="1">
    <location>
        <begin position="6"/>
        <end position="23"/>
    </location>
</feature>
<reference evidence="2 3" key="1">
    <citation type="submission" date="2014-08" db="EMBL/GenBank/DDBJ databases">
        <title>Comparative genomics of the Paenibacillus odorifer group.</title>
        <authorList>
            <person name="den Bakker H.C."/>
            <person name="Tsai Y.-C."/>
            <person name="Martin N."/>
            <person name="Korlach J."/>
            <person name="Wiedmann M."/>
        </authorList>
    </citation>
    <scope>NUCLEOTIDE SEQUENCE [LARGE SCALE GENOMIC DNA]</scope>
    <source>
        <strain evidence="2 3">DSM 15220</strain>
    </source>
</reference>
<dbReference type="STRING" id="189425.PGRAT_11895"/>
<dbReference type="AlphaFoldDB" id="A0A089M790"/>
<keyword evidence="2" id="KW-0808">Transferase</keyword>
<proteinExistence type="predicted"/>
<dbReference type="eggNOG" id="ENOG502ZT4S">
    <property type="taxonomic scope" value="Bacteria"/>
</dbReference>
<evidence type="ECO:0000313" key="2">
    <source>
        <dbReference type="EMBL" id="AIQ68235.1"/>
    </source>
</evidence>
<keyword evidence="1" id="KW-1133">Transmembrane helix</keyword>
<dbReference type="HOGENOM" id="CLU_199886_0_0_9"/>
<dbReference type="RefSeq" id="WP_036704984.1">
    <property type="nucleotide sequence ID" value="NZ_CP009287.1"/>
</dbReference>
<sequence>MDNENLVIYIIVVLCLGAVLVMGREKVPPRLKRGMALTAVVLIALAFVFIIYSLVA</sequence>
<feature type="transmembrane region" description="Helical" evidence="1">
    <location>
        <begin position="35"/>
        <end position="55"/>
    </location>
</feature>
<keyword evidence="1" id="KW-0472">Membrane</keyword>
<name>A0A089M790_9BACL</name>
<dbReference type="Proteomes" id="UP000029500">
    <property type="component" value="Chromosome"/>
</dbReference>
<keyword evidence="3" id="KW-1185">Reference proteome</keyword>
<organism evidence="2 3">
    <name type="scientific">Paenibacillus graminis</name>
    <dbReference type="NCBI Taxonomy" id="189425"/>
    <lineage>
        <taxon>Bacteria</taxon>
        <taxon>Bacillati</taxon>
        <taxon>Bacillota</taxon>
        <taxon>Bacilli</taxon>
        <taxon>Bacillales</taxon>
        <taxon>Paenibacillaceae</taxon>
        <taxon>Paenibacillus</taxon>
    </lineage>
</organism>
<dbReference type="EMBL" id="CP009287">
    <property type="protein sequence ID" value="AIQ68235.1"/>
    <property type="molecule type" value="Genomic_DNA"/>
</dbReference>
<gene>
    <name evidence="2" type="ORF">PGRAT_11895</name>
</gene>
<accession>A0A089M790</accession>
<dbReference type="GO" id="GO:0016301">
    <property type="term" value="F:kinase activity"/>
    <property type="evidence" value="ECO:0007669"/>
    <property type="project" value="UniProtKB-KW"/>
</dbReference>
<evidence type="ECO:0000313" key="3">
    <source>
        <dbReference type="Proteomes" id="UP000029500"/>
    </source>
</evidence>